<dbReference type="SMART" id="SM00471">
    <property type="entry name" value="HDc"/>
    <property type="match status" value="1"/>
</dbReference>
<organism evidence="8 9">
    <name type="scientific">Candidatus Aphodoplasma excrementigallinarum</name>
    <dbReference type="NCBI Taxonomy" id="2840673"/>
    <lineage>
        <taxon>Bacteria</taxon>
        <taxon>Bacillati</taxon>
        <taxon>Bacillota</taxon>
        <taxon>Clostridia</taxon>
        <taxon>Eubacteriales</taxon>
        <taxon>Candidatus Aphodoplasma</taxon>
    </lineage>
</organism>
<dbReference type="InterPro" id="IPR004095">
    <property type="entry name" value="TGS"/>
</dbReference>
<comment type="caution">
    <text evidence="8">The sequence shown here is derived from an EMBL/GenBank/DDBJ whole genome shotgun (WGS) entry which is preliminary data.</text>
</comment>
<dbReference type="CDD" id="cd00077">
    <property type="entry name" value="HDc"/>
    <property type="match status" value="1"/>
</dbReference>
<dbReference type="InterPro" id="IPR006674">
    <property type="entry name" value="HD_domain"/>
</dbReference>
<protein>
    <recommendedName>
        <fullName evidence="2">GTP diphosphokinase</fullName>
        <ecNumber evidence="2">2.7.6.5</ecNumber>
    </recommendedName>
</protein>
<gene>
    <name evidence="8" type="ORF">IAC74_06290</name>
</gene>
<evidence type="ECO:0000256" key="2">
    <source>
        <dbReference type="ARBA" id="ARBA00013251"/>
    </source>
</evidence>
<name>A0A9D1NHD5_9FIRM</name>
<dbReference type="InterPro" id="IPR003607">
    <property type="entry name" value="HD/PDEase_dom"/>
</dbReference>
<dbReference type="Pfam" id="PF04607">
    <property type="entry name" value="RelA_SpoT"/>
    <property type="match status" value="1"/>
</dbReference>
<dbReference type="Pfam" id="PF13291">
    <property type="entry name" value="ACT_4"/>
    <property type="match status" value="1"/>
</dbReference>
<dbReference type="PANTHER" id="PTHR21262">
    <property type="entry name" value="GUANOSINE-3',5'-BIS DIPHOSPHATE 3'-PYROPHOSPHOHYDROLASE"/>
    <property type="match status" value="1"/>
</dbReference>
<feature type="domain" description="TGS" evidence="7">
    <location>
        <begin position="386"/>
        <end position="447"/>
    </location>
</feature>
<dbReference type="SUPFAM" id="SSF81271">
    <property type="entry name" value="TGS-like"/>
    <property type="match status" value="1"/>
</dbReference>
<dbReference type="PROSITE" id="PS51880">
    <property type="entry name" value="TGS"/>
    <property type="match status" value="1"/>
</dbReference>
<dbReference type="InterPro" id="IPR045600">
    <property type="entry name" value="RelA/SpoT_AH_RIS"/>
</dbReference>
<dbReference type="EC" id="2.7.6.5" evidence="2"/>
<dbReference type="FunFam" id="3.30.460.10:FF:000001">
    <property type="entry name" value="GTP pyrophosphokinase RelA"/>
    <property type="match status" value="1"/>
</dbReference>
<feature type="domain" description="ACT" evidence="5">
    <location>
        <begin position="656"/>
        <end position="730"/>
    </location>
</feature>
<dbReference type="Gene3D" id="3.30.70.260">
    <property type="match status" value="1"/>
</dbReference>
<dbReference type="AlphaFoldDB" id="A0A9D1NHD5"/>
<dbReference type="InterPro" id="IPR045865">
    <property type="entry name" value="ACT-like_dom_sf"/>
</dbReference>
<dbReference type="GO" id="GO:0015969">
    <property type="term" value="P:guanosine tetraphosphate metabolic process"/>
    <property type="evidence" value="ECO:0007669"/>
    <property type="project" value="InterPro"/>
</dbReference>
<dbReference type="CDD" id="cd05399">
    <property type="entry name" value="NT_Rel-Spo_like"/>
    <property type="match status" value="1"/>
</dbReference>
<dbReference type="NCBIfam" id="TIGR00691">
    <property type="entry name" value="spoT_relA"/>
    <property type="match status" value="1"/>
</dbReference>
<reference evidence="8" key="1">
    <citation type="submission" date="2020-10" db="EMBL/GenBank/DDBJ databases">
        <authorList>
            <person name="Gilroy R."/>
        </authorList>
    </citation>
    <scope>NUCLEOTIDE SEQUENCE</scope>
    <source>
        <strain evidence="8">4920</strain>
    </source>
</reference>
<dbReference type="FunFam" id="1.10.3210.10:FF:000001">
    <property type="entry name" value="GTP pyrophosphokinase RelA"/>
    <property type="match status" value="1"/>
</dbReference>
<dbReference type="InterPro" id="IPR012675">
    <property type="entry name" value="Beta-grasp_dom_sf"/>
</dbReference>
<dbReference type="SUPFAM" id="SSF109604">
    <property type="entry name" value="HD-domain/PDEase-like"/>
    <property type="match status" value="1"/>
</dbReference>
<dbReference type="PROSITE" id="PS51671">
    <property type="entry name" value="ACT"/>
    <property type="match status" value="1"/>
</dbReference>
<dbReference type="PANTHER" id="PTHR21262:SF31">
    <property type="entry name" value="GTP PYROPHOSPHOKINASE"/>
    <property type="match status" value="1"/>
</dbReference>
<dbReference type="Gene3D" id="3.10.20.30">
    <property type="match status" value="1"/>
</dbReference>
<dbReference type="Pfam" id="PF02824">
    <property type="entry name" value="TGS"/>
    <property type="match status" value="1"/>
</dbReference>
<dbReference type="InterPro" id="IPR012676">
    <property type="entry name" value="TGS-like"/>
</dbReference>
<comment type="catalytic activity">
    <reaction evidence="3">
        <text>GTP + ATP = guanosine 3'-diphosphate 5'-triphosphate + AMP</text>
        <dbReference type="Rhea" id="RHEA:22088"/>
        <dbReference type="ChEBI" id="CHEBI:30616"/>
        <dbReference type="ChEBI" id="CHEBI:37565"/>
        <dbReference type="ChEBI" id="CHEBI:142410"/>
        <dbReference type="ChEBI" id="CHEBI:456215"/>
        <dbReference type="EC" id="2.7.6.5"/>
    </reaction>
</comment>
<dbReference type="SMART" id="SM00954">
    <property type="entry name" value="RelA_SpoT"/>
    <property type="match status" value="1"/>
</dbReference>
<evidence type="ECO:0000256" key="4">
    <source>
        <dbReference type="RuleBase" id="RU003847"/>
    </source>
</evidence>
<dbReference type="SUPFAM" id="SSF55021">
    <property type="entry name" value="ACT-like"/>
    <property type="match status" value="1"/>
</dbReference>
<feature type="domain" description="HD" evidence="6">
    <location>
        <begin position="46"/>
        <end position="145"/>
    </location>
</feature>
<proteinExistence type="inferred from homology"/>
<sequence length="730" mass="82942">MESSLQTILDNIKKYSPNANTEGVVRAYEFAKKAHEGQFRKSGEAYVHHPIEVATIMTELEMDCPSIEAALLHDVVEDTDYTLDDIKNEFGDDVALIVDGVTKIGKIHYTSQEEQQVENLRKMFLAMAKDIRVILIKLADRLHNMRTLKSMPPEKQLRIARETMEVYAPLAHRLGMSTIKGELEDLSLKYLDPIAYHEIAESINQKKKEREQYISAIISELQEKLDAIGIKGQINGRAKHFYSIYRKMYTQHKTLDEIYDLFAVRVIVDTVSDCYAVLGMVHEMYKPIPMRFKDYIAMPKPNMYQSLHTTVIGPYGRPLEIQIRTWDMHTVAEKGIAAHWKYKEGVTSDSETDSKLAWVRQLLEMQKDTMDEDDFMRTLKIDLFADEVFVFTPKGDVINLPVGATPIDFAFAIHSAIGCKMMGAKVNSKIVPIDHPLQNGDIVEVLTSSSVHGPSRDWLKIVKTSQARNKINQWFKKERREENIVRGKDLLEKELKRHSLSFSQLFREEWVAPLLKRYTLNSLDDLYASIGYGGLTAQKVVIRLRDEYLKVAKLEKEEVHKQFPPEIDYNEAKSTKTSSNGIVVHGIDNCLVRLSKCCTPVPGDDIIGFITRGRGVSVHRRDCPNISPQSLSEEDMNRLIGVSWETSKPTGEFLSDLQVEADDRTGLLAEITVAITETKAPIRAFNARTAKGNVAIVNITVEITSTSQLEAIMKKIRNLKGVYDVTRCTQ</sequence>
<evidence type="ECO:0000313" key="9">
    <source>
        <dbReference type="Proteomes" id="UP000886743"/>
    </source>
</evidence>
<accession>A0A9D1NHD5</accession>
<dbReference type="Gene3D" id="1.10.3210.10">
    <property type="entry name" value="Hypothetical protein af1432"/>
    <property type="match status" value="1"/>
</dbReference>
<dbReference type="InterPro" id="IPR004811">
    <property type="entry name" value="RelA/Spo_fam"/>
</dbReference>
<dbReference type="Pfam" id="PF19296">
    <property type="entry name" value="RelA_AH_RIS"/>
    <property type="match status" value="1"/>
</dbReference>
<dbReference type="PROSITE" id="PS51831">
    <property type="entry name" value="HD"/>
    <property type="match status" value="1"/>
</dbReference>
<dbReference type="EMBL" id="DVOF01000183">
    <property type="protein sequence ID" value="HIV03167.1"/>
    <property type="molecule type" value="Genomic_DNA"/>
</dbReference>
<dbReference type="InterPro" id="IPR002912">
    <property type="entry name" value="ACT_dom"/>
</dbReference>
<dbReference type="Gene3D" id="3.30.460.10">
    <property type="entry name" value="Beta Polymerase, domain 2"/>
    <property type="match status" value="1"/>
</dbReference>
<evidence type="ECO:0000313" key="8">
    <source>
        <dbReference type="EMBL" id="HIV03167.1"/>
    </source>
</evidence>
<evidence type="ECO:0000259" key="7">
    <source>
        <dbReference type="PROSITE" id="PS51880"/>
    </source>
</evidence>
<evidence type="ECO:0000259" key="5">
    <source>
        <dbReference type="PROSITE" id="PS51671"/>
    </source>
</evidence>
<evidence type="ECO:0000259" key="6">
    <source>
        <dbReference type="PROSITE" id="PS51831"/>
    </source>
</evidence>
<evidence type="ECO:0000256" key="3">
    <source>
        <dbReference type="ARBA" id="ARBA00048244"/>
    </source>
</evidence>
<dbReference type="SUPFAM" id="SSF81301">
    <property type="entry name" value="Nucleotidyltransferase"/>
    <property type="match status" value="1"/>
</dbReference>
<dbReference type="Proteomes" id="UP000886743">
    <property type="component" value="Unassembled WGS sequence"/>
</dbReference>
<dbReference type="InterPro" id="IPR043519">
    <property type="entry name" value="NT_sf"/>
</dbReference>
<comment type="similarity">
    <text evidence="4">Belongs to the relA/spoT family.</text>
</comment>
<dbReference type="InterPro" id="IPR007685">
    <property type="entry name" value="RelA_SpoT"/>
</dbReference>
<dbReference type="CDD" id="cd04876">
    <property type="entry name" value="ACT_RelA-SpoT"/>
    <property type="match status" value="1"/>
</dbReference>
<dbReference type="GO" id="GO:0008728">
    <property type="term" value="F:GTP diphosphokinase activity"/>
    <property type="evidence" value="ECO:0007669"/>
    <property type="project" value="UniProtKB-EC"/>
</dbReference>
<evidence type="ECO:0000256" key="1">
    <source>
        <dbReference type="ARBA" id="ARBA00004976"/>
    </source>
</evidence>
<dbReference type="GO" id="GO:0005886">
    <property type="term" value="C:plasma membrane"/>
    <property type="evidence" value="ECO:0007669"/>
    <property type="project" value="TreeGrafter"/>
</dbReference>
<reference evidence="8" key="2">
    <citation type="journal article" date="2021" name="PeerJ">
        <title>Extensive microbial diversity within the chicken gut microbiome revealed by metagenomics and culture.</title>
        <authorList>
            <person name="Gilroy R."/>
            <person name="Ravi A."/>
            <person name="Getino M."/>
            <person name="Pursley I."/>
            <person name="Horton D.L."/>
            <person name="Alikhan N.F."/>
            <person name="Baker D."/>
            <person name="Gharbi K."/>
            <person name="Hall N."/>
            <person name="Watson M."/>
            <person name="Adriaenssens E.M."/>
            <person name="Foster-Nyarko E."/>
            <person name="Jarju S."/>
            <person name="Secka A."/>
            <person name="Antonio M."/>
            <person name="Oren A."/>
            <person name="Chaudhuri R.R."/>
            <person name="La Ragione R."/>
            <person name="Hildebrand F."/>
            <person name="Pallen M.J."/>
        </authorList>
    </citation>
    <scope>NUCLEOTIDE SEQUENCE</scope>
    <source>
        <strain evidence="8">4920</strain>
    </source>
</reference>
<comment type="function">
    <text evidence="4">In eubacteria ppGpp (guanosine 3'-diphosphate 5'-diphosphate) is a mediator of the stringent response that coordinates a variety of cellular activities in response to changes in nutritional abundance.</text>
</comment>
<dbReference type="FunFam" id="3.10.20.30:FF:000002">
    <property type="entry name" value="GTP pyrophosphokinase (RelA/SpoT)"/>
    <property type="match status" value="1"/>
</dbReference>
<dbReference type="Pfam" id="PF13328">
    <property type="entry name" value="HD_4"/>
    <property type="match status" value="1"/>
</dbReference>
<dbReference type="CDD" id="cd01668">
    <property type="entry name" value="TGS_RSH"/>
    <property type="match status" value="1"/>
</dbReference>
<comment type="pathway">
    <text evidence="1">Purine metabolism; ppGpp biosynthesis; ppGpp from GTP: step 1/2.</text>
</comment>
<dbReference type="InterPro" id="IPR033655">
    <property type="entry name" value="TGS_RelA/SpoT"/>
</dbReference>